<dbReference type="InterPro" id="IPR057326">
    <property type="entry name" value="KR_dom"/>
</dbReference>
<dbReference type="Pfam" id="PF00109">
    <property type="entry name" value="ketoacyl-synt"/>
    <property type="match status" value="1"/>
</dbReference>
<dbReference type="EMBL" id="CZQA01000008">
    <property type="protein sequence ID" value="CUS36179.1"/>
    <property type="molecule type" value="Genomic_DNA"/>
</dbReference>
<feature type="region of interest" description="N-terminal hotdog fold" evidence="6">
    <location>
        <begin position="909"/>
        <end position="1029"/>
    </location>
</feature>
<dbReference type="PROSITE" id="PS52004">
    <property type="entry name" value="KS3_2"/>
    <property type="match status" value="1"/>
</dbReference>
<dbReference type="InterPro" id="IPR016036">
    <property type="entry name" value="Malonyl_transacylase_ACP-bd"/>
</dbReference>
<feature type="active site" description="Proton acceptor; for dehydratase activity" evidence="6">
    <location>
        <position position="938"/>
    </location>
</feature>
<dbReference type="FunFam" id="3.40.366.10:FF:000002">
    <property type="entry name" value="Probable polyketide synthase 2"/>
    <property type="match status" value="1"/>
</dbReference>
<dbReference type="InterPro" id="IPR018201">
    <property type="entry name" value="Ketoacyl_synth_AS"/>
</dbReference>
<dbReference type="SMART" id="SM00826">
    <property type="entry name" value="PKS_DH"/>
    <property type="match status" value="1"/>
</dbReference>
<dbReference type="Gene3D" id="3.40.47.10">
    <property type="match status" value="1"/>
</dbReference>
<keyword evidence="3" id="KW-0808">Transferase</keyword>
<dbReference type="Pfam" id="PF00550">
    <property type="entry name" value="PP-binding"/>
    <property type="match status" value="1"/>
</dbReference>
<name>A0A0S4LF11_9BACT</name>
<dbReference type="InterPro" id="IPR014031">
    <property type="entry name" value="Ketoacyl_synth_C"/>
</dbReference>
<dbReference type="SMART" id="SM00829">
    <property type="entry name" value="PKS_ER"/>
    <property type="match status" value="1"/>
</dbReference>
<dbReference type="OrthoDB" id="9778690at2"/>
<dbReference type="Gene3D" id="3.90.180.10">
    <property type="entry name" value="Medium-chain alcohol dehydrogenases, catalytic domain"/>
    <property type="match status" value="1"/>
</dbReference>
<dbReference type="Pfam" id="PF14765">
    <property type="entry name" value="PS-DH"/>
    <property type="match status" value="1"/>
</dbReference>
<dbReference type="SUPFAM" id="SSF47336">
    <property type="entry name" value="ACP-like"/>
    <property type="match status" value="1"/>
</dbReference>
<dbReference type="Pfam" id="PF08659">
    <property type="entry name" value="KR"/>
    <property type="match status" value="1"/>
</dbReference>
<dbReference type="InterPro" id="IPR016035">
    <property type="entry name" value="Acyl_Trfase/lysoPLipase"/>
</dbReference>
<dbReference type="Pfam" id="PF02801">
    <property type="entry name" value="Ketoacyl-synt_C"/>
    <property type="match status" value="1"/>
</dbReference>
<dbReference type="InterPro" id="IPR020841">
    <property type="entry name" value="PKS_Beta-ketoAc_synthase_dom"/>
</dbReference>
<dbReference type="PROSITE" id="PS50075">
    <property type="entry name" value="CARRIER"/>
    <property type="match status" value="1"/>
</dbReference>
<dbReference type="GO" id="GO:0006633">
    <property type="term" value="P:fatty acid biosynthetic process"/>
    <property type="evidence" value="ECO:0007669"/>
    <property type="project" value="InterPro"/>
</dbReference>
<dbReference type="SMART" id="SM00823">
    <property type="entry name" value="PKS_PP"/>
    <property type="match status" value="1"/>
</dbReference>
<dbReference type="CDD" id="cd00833">
    <property type="entry name" value="PKS"/>
    <property type="match status" value="1"/>
</dbReference>
<evidence type="ECO:0000256" key="1">
    <source>
        <dbReference type="ARBA" id="ARBA00022450"/>
    </source>
</evidence>
<dbReference type="RefSeq" id="WP_090748752.1">
    <property type="nucleotide sequence ID" value="NZ_CZQA01000008.1"/>
</dbReference>
<dbReference type="InterPro" id="IPR001227">
    <property type="entry name" value="Ac_transferase_dom_sf"/>
</dbReference>
<dbReference type="InterPro" id="IPR050091">
    <property type="entry name" value="PKS_NRPS_Biosynth_Enz"/>
</dbReference>
<evidence type="ECO:0000256" key="4">
    <source>
        <dbReference type="ARBA" id="ARBA00023268"/>
    </source>
</evidence>
<dbReference type="InterPro" id="IPR014030">
    <property type="entry name" value="Ketoacyl_synth_N"/>
</dbReference>
<dbReference type="InterPro" id="IPR011032">
    <property type="entry name" value="GroES-like_sf"/>
</dbReference>
<dbReference type="STRING" id="1742972.COMA1_20686"/>
<dbReference type="InterPro" id="IPR009081">
    <property type="entry name" value="PP-bd_ACP"/>
</dbReference>
<dbReference type="InterPro" id="IPR016039">
    <property type="entry name" value="Thiolase-like"/>
</dbReference>
<dbReference type="SUPFAM" id="SSF55048">
    <property type="entry name" value="Probable ACP-binding domain of malonyl-CoA ACP transacylase"/>
    <property type="match status" value="1"/>
</dbReference>
<dbReference type="Gene3D" id="1.10.1200.10">
    <property type="entry name" value="ACP-like"/>
    <property type="match status" value="1"/>
</dbReference>
<dbReference type="Pfam" id="PF00698">
    <property type="entry name" value="Acyl_transf_1"/>
    <property type="match status" value="1"/>
</dbReference>
<dbReference type="InterPro" id="IPR036291">
    <property type="entry name" value="NAD(P)-bd_dom_sf"/>
</dbReference>
<dbReference type="Pfam" id="PF22621">
    <property type="entry name" value="CurL-like_PKS_C"/>
    <property type="match status" value="1"/>
</dbReference>
<dbReference type="PANTHER" id="PTHR43775">
    <property type="entry name" value="FATTY ACID SYNTHASE"/>
    <property type="match status" value="1"/>
</dbReference>
<dbReference type="GO" id="GO:0005886">
    <property type="term" value="C:plasma membrane"/>
    <property type="evidence" value="ECO:0007669"/>
    <property type="project" value="TreeGrafter"/>
</dbReference>
<dbReference type="PROSITE" id="PS00606">
    <property type="entry name" value="KS3_1"/>
    <property type="match status" value="1"/>
</dbReference>
<feature type="active site" description="Proton donor; for dehydratase activity" evidence="6">
    <location>
        <position position="1104"/>
    </location>
</feature>
<evidence type="ECO:0000313" key="10">
    <source>
        <dbReference type="EMBL" id="CUS36179.1"/>
    </source>
</evidence>
<dbReference type="Gene3D" id="3.40.50.720">
    <property type="entry name" value="NAD(P)-binding Rossmann-like Domain"/>
    <property type="match status" value="3"/>
</dbReference>
<dbReference type="InterPro" id="IPR049552">
    <property type="entry name" value="PKS_DH_N"/>
</dbReference>
<evidence type="ECO:0000256" key="2">
    <source>
        <dbReference type="ARBA" id="ARBA00022553"/>
    </source>
</evidence>
<accession>A0A0S4LF11</accession>
<feature type="domain" description="Ketosynthase family 3 (KS3)" evidence="8">
    <location>
        <begin position="14"/>
        <end position="441"/>
    </location>
</feature>
<dbReference type="InterPro" id="IPR014043">
    <property type="entry name" value="Acyl_transferase_dom"/>
</dbReference>
<sequence length="2136" mass="232808">MMKTAHTVSEQTQTEPIALVGIGCRFPGGVTHAHSFWELLKTGQDAIVDVPSDRWNVRRFYDPDANKPGKMYVKQGGFLRQRISEFDALFFGIAPREAECIDPQQRLLLETSWEALEDAGIPHGALAGSNTGVFIGAFTLDHKLTQMGKMNRQLIGTHTAIGSTMTILSNRISYVLDLRGPSMSLDTACSSSLVAVHLACQAIWRGECDLALAGGVNVMMRPEYPMAMCKGGFLAPDGRSKSFDSRANGYGRGEGAGVVVLKRVSEAMRDGDSIYALIRGTGVNQDGRTNGITVPNPQSQTALIQRVCTQYAIDSRDIRYVEAHGTGTPVGDPLEAKALGTALGHPEEHDPCLLGSVKATIGHLEAAAGVAAIIKTALCLSHRQVPPQANLETPNPDIPFEALGLKLPRQLEELAPGAEQVCAGVNSFGYGGTNAHVVLQNAPLVEADGLLAAPLDSVHCLPLSARSEHALTALAKSWLEYFGERPERRLSDLAYSASCRRGHHDHRLAVTGASWEEVRGQLQAFVEQGMGEWFASGKRGNESEQPPVFVYTGMGPQWWAMGQELYEKEPVYRAAVEECDAIFRNIAGWSILEEMRKPEQDSRMADTVIAQPANFVIQVGLTALWRSRGVNPGAIIGHSVGEVTAAYVAGVLTLEDAVLVSYHRSRIQKKAAGTGKMLAVNLSQDQCASLLKEMKGEVSIAAINSPTAVTLAGDALALQAIQEHLAQRGEAGRFLQVEVPYHSPFMEPLKPEVRSVLAQLKPQKPTIPLYSTVTGDVVTGVLYDAEYWCDNIREPVYFAEGISSLLRDGHRVFLEVGPHPVLSTSIKECCRHRNVEAQTIASLRRQKPERRTFSMGLAQLYIAGCPIDWRRQYSADGRYVKLPTYPWQREVYWSEDAESQVDRIGESLHPLLDRRVPNPRPMWEAAVNGQILPYLNDHQVDGLVVMPGAAYVEAGLAAFQQVTGDARCALVQLQFHQALMPNAGGADQIVHVELDQTSGEYGFYSHESTEQQNWQLNASGNIFAIQETESLVIDKDAITGRCGESVNIEKLYEGLAERGLWYGPSFRTIRGLQRGQGEVLARIELSQEFSGDEAAYHLYPSLLDGCFQSLIVTLEGSDKFYMPVGIKRLTYYGKPGKALWCHGQLTTVTDEDLVGELQLFDDTGKVWVSVEGLRCRGLAAQHGNPIEQLKQWAYAWEWNSQPLPPSQAKTGTWIVLTDRIGLGDALCDALETHVENTVIRVPYPTYAEHEGEEIPSFGSREIERLRSVLQQAQERHLDGVVYCWGTQDPADTDDPAGIARTGLAVQVIQLLTSMFEERSPRLYIVTQGAQVVPPTERIHGLAQTSLVGLARVTFNEHPALRCTLVDVAAMDPNVRALAHEILADDREDDVVLRDDGRYVHRLERLAVDAAVSDRRTVMADAVEAFRLHGTGRPTFQAMPIPIPQVGEVVVGLEYINSSSVQLEAGATTEEVRGYFATGTVTAVGEAVGKWKIGDKVLIAAEGRPASHVVCPIDRVFSVDLYRGFDDSETAAVPTTFFSAYYALQAIARLIPGETVLIDAALGARAIATHRIARWLGAKPYLYTTTEGLEGLNGEPVMLLFNKPDSASWSEGIRQLQHIRAWVHGIHTKEHTLIANSLSPDTQELIFADGATRGSVMGGLGSCTIIDAVKLALTAPQLFGELFGKVGQILTHQVGSPSVSQIVSVEEGLSGPSRENEKRGSSEAIVSLIDRASIEVVDDRVTPFFKTDGTYLITGGFGGFGLETATWLAKRGARYLALVGRRGAAAEHAKAAVQSLESQGVNVLAIAADMSDERQVEETLAQVANQFPPLKGVFHAAGILDDAPIAELNPDRIATVMKAKALSAWYLHTHTLKSQLDHFVLFSSVSSLIGNARQASYVAANTFLDALAHHRSAAGLAGVSVNWGAIATGMATENDDVVKHLELMGMSAITAEQALEGWAHLRENDLPQVGIMNCSWPRWREFEPTGGNAPRFSTLTGGGENSNSMTERCQAISELPVHERAAAMGQAVAEQVARVLRMPLSQVDLQHSLAQMGVDSLMSVELQAAIDQVFGVRISTLELMRSKNLLHLAELLMERTIQAVTNKSVDPQTEDPSIIDRMSALDIDILLDKMLQEKETA</sequence>
<dbReference type="SMART" id="SM00825">
    <property type="entry name" value="PKS_KS"/>
    <property type="match status" value="1"/>
</dbReference>
<dbReference type="SUPFAM" id="SSF50129">
    <property type="entry name" value="GroES-like"/>
    <property type="match status" value="1"/>
</dbReference>
<dbReference type="InterPro" id="IPR020843">
    <property type="entry name" value="ER"/>
</dbReference>
<evidence type="ECO:0000313" key="11">
    <source>
        <dbReference type="Proteomes" id="UP000199032"/>
    </source>
</evidence>
<dbReference type="FunFam" id="3.40.47.10:FF:000019">
    <property type="entry name" value="Polyketide synthase type I"/>
    <property type="match status" value="1"/>
</dbReference>
<protein>
    <submittedName>
        <fullName evidence="10">Uncharacterized protein</fullName>
    </submittedName>
</protein>
<proteinExistence type="predicted"/>
<dbReference type="GO" id="GO:0004312">
    <property type="term" value="F:fatty acid synthase activity"/>
    <property type="evidence" value="ECO:0007669"/>
    <property type="project" value="TreeGrafter"/>
</dbReference>
<dbReference type="SMART" id="SM00827">
    <property type="entry name" value="PKS_AT"/>
    <property type="match status" value="1"/>
</dbReference>
<dbReference type="GO" id="GO:0071770">
    <property type="term" value="P:DIM/DIP cell wall layer assembly"/>
    <property type="evidence" value="ECO:0007669"/>
    <property type="project" value="TreeGrafter"/>
</dbReference>
<dbReference type="InterPro" id="IPR049900">
    <property type="entry name" value="PKS_mFAS_DH"/>
</dbReference>
<dbReference type="SUPFAM" id="SSF52151">
    <property type="entry name" value="FabD/lysophospholipase-like"/>
    <property type="match status" value="1"/>
</dbReference>
<organism evidence="10 11">
    <name type="scientific">Candidatus Nitrospira nitrosa</name>
    <dbReference type="NCBI Taxonomy" id="1742972"/>
    <lineage>
        <taxon>Bacteria</taxon>
        <taxon>Pseudomonadati</taxon>
        <taxon>Nitrospirota</taxon>
        <taxon>Nitrospiria</taxon>
        <taxon>Nitrospirales</taxon>
        <taxon>Nitrospiraceae</taxon>
        <taxon>Nitrospira</taxon>
    </lineage>
</organism>
<evidence type="ECO:0000256" key="5">
    <source>
        <dbReference type="ARBA" id="ARBA00054155"/>
    </source>
</evidence>
<dbReference type="InterPro" id="IPR020806">
    <property type="entry name" value="PKS_PP-bd"/>
</dbReference>
<evidence type="ECO:0000256" key="6">
    <source>
        <dbReference type="PROSITE-ProRule" id="PRU01363"/>
    </source>
</evidence>
<evidence type="ECO:0000256" key="3">
    <source>
        <dbReference type="ARBA" id="ARBA00022679"/>
    </source>
</evidence>
<dbReference type="Gene3D" id="3.10.129.110">
    <property type="entry name" value="Polyketide synthase dehydratase"/>
    <property type="match status" value="1"/>
</dbReference>
<dbReference type="GO" id="GO:0031177">
    <property type="term" value="F:phosphopantetheine binding"/>
    <property type="evidence" value="ECO:0007669"/>
    <property type="project" value="InterPro"/>
</dbReference>
<dbReference type="CDD" id="cd08955">
    <property type="entry name" value="KR_2_FAS_SDR_x"/>
    <property type="match status" value="1"/>
</dbReference>
<keyword evidence="1" id="KW-0596">Phosphopantetheine</keyword>
<dbReference type="PANTHER" id="PTHR43775:SF37">
    <property type="entry name" value="SI:DKEY-61P9.11"/>
    <property type="match status" value="1"/>
</dbReference>
<dbReference type="InterPro" id="IPR049551">
    <property type="entry name" value="PKS_DH_C"/>
</dbReference>
<feature type="domain" description="Carrier" evidence="7">
    <location>
        <begin position="2018"/>
        <end position="2095"/>
    </location>
</feature>
<evidence type="ECO:0000259" key="7">
    <source>
        <dbReference type="PROSITE" id="PS50075"/>
    </source>
</evidence>
<dbReference type="Proteomes" id="UP000199032">
    <property type="component" value="Unassembled WGS sequence"/>
</dbReference>
<dbReference type="Gene3D" id="3.40.366.10">
    <property type="entry name" value="Malonyl-Coenzyme A Acyl Carrier Protein, domain 2"/>
    <property type="match status" value="1"/>
</dbReference>
<dbReference type="InterPro" id="IPR013968">
    <property type="entry name" value="PKS_KR"/>
</dbReference>
<feature type="region of interest" description="C-terminal hotdog fold" evidence="6">
    <location>
        <begin position="1043"/>
        <end position="1184"/>
    </location>
</feature>
<dbReference type="SUPFAM" id="SSF53901">
    <property type="entry name" value="Thiolase-like"/>
    <property type="match status" value="1"/>
</dbReference>
<feature type="domain" description="PKS/mFAS DH" evidence="9">
    <location>
        <begin position="909"/>
        <end position="1184"/>
    </location>
</feature>
<comment type="function">
    <text evidence="5">Involved in production of the polyketide antibiotic thailandamide.</text>
</comment>
<dbReference type="SMART" id="SM00822">
    <property type="entry name" value="PKS_KR"/>
    <property type="match status" value="1"/>
</dbReference>
<keyword evidence="4" id="KW-0511">Multifunctional enzyme</keyword>
<evidence type="ECO:0000259" key="9">
    <source>
        <dbReference type="PROSITE" id="PS52019"/>
    </source>
</evidence>
<dbReference type="Pfam" id="PF21089">
    <property type="entry name" value="PKS_DH_N"/>
    <property type="match status" value="1"/>
</dbReference>
<gene>
    <name evidence="10" type="ORF">COMA1_20686</name>
</gene>
<keyword evidence="11" id="KW-1185">Reference proteome</keyword>
<dbReference type="PROSITE" id="PS52019">
    <property type="entry name" value="PKS_MFAS_DH"/>
    <property type="match status" value="1"/>
</dbReference>
<dbReference type="SUPFAM" id="SSF51735">
    <property type="entry name" value="NAD(P)-binding Rossmann-fold domains"/>
    <property type="match status" value="2"/>
</dbReference>
<dbReference type="GO" id="GO:0004315">
    <property type="term" value="F:3-oxoacyl-[acyl-carrier-protein] synthase activity"/>
    <property type="evidence" value="ECO:0007669"/>
    <property type="project" value="InterPro"/>
</dbReference>
<reference evidence="10 11" key="1">
    <citation type="submission" date="2015-10" db="EMBL/GenBank/DDBJ databases">
        <authorList>
            <person name="Gilbert D.G."/>
        </authorList>
    </citation>
    <scope>NUCLEOTIDE SEQUENCE [LARGE SCALE GENOMIC DNA]</scope>
    <source>
        <strain evidence="10">COMA1</strain>
    </source>
</reference>
<dbReference type="InterPro" id="IPR036736">
    <property type="entry name" value="ACP-like_sf"/>
</dbReference>
<dbReference type="GO" id="GO:0005737">
    <property type="term" value="C:cytoplasm"/>
    <property type="evidence" value="ECO:0007669"/>
    <property type="project" value="TreeGrafter"/>
</dbReference>
<dbReference type="Gene3D" id="3.30.70.3290">
    <property type="match status" value="1"/>
</dbReference>
<keyword evidence="2" id="KW-0597">Phosphoprotein</keyword>
<dbReference type="InterPro" id="IPR042104">
    <property type="entry name" value="PKS_dehydratase_sf"/>
</dbReference>
<evidence type="ECO:0000259" key="8">
    <source>
        <dbReference type="PROSITE" id="PS52004"/>
    </source>
</evidence>
<dbReference type="GO" id="GO:0016491">
    <property type="term" value="F:oxidoreductase activity"/>
    <property type="evidence" value="ECO:0007669"/>
    <property type="project" value="InterPro"/>
</dbReference>
<dbReference type="InterPro" id="IPR020807">
    <property type="entry name" value="PKS_DH"/>
</dbReference>